<comment type="caution">
    <text evidence="4">The sequence shown here is derived from an EMBL/GenBank/DDBJ whole genome shotgun (WGS) entry which is preliminary data.</text>
</comment>
<feature type="repeat" description="Cell wall-binding" evidence="2">
    <location>
        <begin position="209"/>
        <end position="228"/>
    </location>
</feature>
<evidence type="ECO:0000256" key="1">
    <source>
        <dbReference type="ARBA" id="ARBA00022737"/>
    </source>
</evidence>
<sequence length="287" mass="33053">MSKKQDMINDFMAHADAGTGVDYDKMYGYQCADVTCYGIYEYFGTRLWGNAIDLLRSAESAGLQVVYGAQHPKAGWFFVKNFVAGDGVNYGHTGLVYEDSDGSTIKTIEQNIDGNWDYLEVGGPCRYNERSVDSIVGYIVPPEEDESGWKHDDTGWWWRRKDGSYPTSKFEKIADTWYYFDSLGYMYAERWLKHIDGYWYWFDTSGAMVTGWKKIGGLWYYFNRDGAMQTGWVKYYEKWYYLDAVNGDMKSNTFVPYNGGYYLLLPDGRLADKAAFTVEPDGLITTK</sequence>
<reference evidence="4 5" key="1">
    <citation type="submission" date="2019-10" db="EMBL/GenBank/DDBJ databases">
        <title>Streptococcus mitis of the oral and urogenital tracts.</title>
        <authorList>
            <person name="Price T."/>
            <person name="Mores C.R."/>
            <person name="Putonti C."/>
            <person name="Wolfe A.J."/>
        </authorList>
    </citation>
    <scope>NUCLEOTIDE SEQUENCE [LARGE SCALE GENOMIC DNA]</scope>
    <source>
        <strain evidence="4 5">SM10</strain>
    </source>
</reference>
<dbReference type="Proteomes" id="UP000438885">
    <property type="component" value="Unassembled WGS sequence"/>
</dbReference>
<dbReference type="SUPFAM" id="SSF69360">
    <property type="entry name" value="Cell wall binding repeat"/>
    <property type="match status" value="1"/>
</dbReference>
<dbReference type="PROSITE" id="PS50911">
    <property type="entry name" value="CHAP"/>
    <property type="match status" value="1"/>
</dbReference>
<keyword evidence="1" id="KW-0677">Repeat</keyword>
<dbReference type="Gene3D" id="3.90.1720.10">
    <property type="entry name" value="endopeptidase domain like (from Nostoc punctiforme)"/>
    <property type="match status" value="1"/>
</dbReference>
<dbReference type="Pfam" id="PF05257">
    <property type="entry name" value="CHAP"/>
    <property type="match status" value="1"/>
</dbReference>
<dbReference type="Pfam" id="PF19127">
    <property type="entry name" value="Choline_bind_3"/>
    <property type="match status" value="1"/>
</dbReference>
<evidence type="ECO:0000313" key="4">
    <source>
        <dbReference type="EMBL" id="MQQ29739.1"/>
    </source>
</evidence>
<gene>
    <name evidence="4" type="ORF">GEZ84_05035</name>
</gene>
<dbReference type="InterPro" id="IPR007921">
    <property type="entry name" value="CHAP_dom"/>
</dbReference>
<dbReference type="AlphaFoldDB" id="A0A6I1TVE7"/>
<dbReference type="Gene3D" id="2.10.270.10">
    <property type="entry name" value="Cholin Binding"/>
    <property type="match status" value="1"/>
</dbReference>
<dbReference type="Gene3D" id="2.20.120.10">
    <property type="entry name" value="Multimodular pneumococcal cell wall endolysin, domain 3"/>
    <property type="match status" value="1"/>
</dbReference>
<evidence type="ECO:0000313" key="5">
    <source>
        <dbReference type="Proteomes" id="UP000438885"/>
    </source>
</evidence>
<dbReference type="EMBL" id="WIJP01000006">
    <property type="protein sequence ID" value="MQQ29739.1"/>
    <property type="molecule type" value="Genomic_DNA"/>
</dbReference>
<evidence type="ECO:0000256" key="2">
    <source>
        <dbReference type="PROSITE-ProRule" id="PRU00591"/>
    </source>
</evidence>
<dbReference type="RefSeq" id="WP_153223715.1">
    <property type="nucleotide sequence ID" value="NZ_WIJP01000006.1"/>
</dbReference>
<dbReference type="InterPro" id="IPR018337">
    <property type="entry name" value="Cell_wall/Cho-bd_repeat"/>
</dbReference>
<protein>
    <submittedName>
        <fullName evidence="4">CHAP domain-containing protein</fullName>
    </submittedName>
</protein>
<feature type="domain" description="Peptidase C51" evidence="3">
    <location>
        <begin position="6"/>
        <end position="140"/>
    </location>
</feature>
<name>A0A6I1TVE7_STRMT</name>
<dbReference type="PROSITE" id="PS51170">
    <property type="entry name" value="CW"/>
    <property type="match status" value="1"/>
</dbReference>
<proteinExistence type="predicted"/>
<organism evidence="4 5">
    <name type="scientific">Streptococcus mitis</name>
    <dbReference type="NCBI Taxonomy" id="28037"/>
    <lineage>
        <taxon>Bacteria</taxon>
        <taxon>Bacillati</taxon>
        <taxon>Bacillota</taxon>
        <taxon>Bacilli</taxon>
        <taxon>Lactobacillales</taxon>
        <taxon>Streptococcaceae</taxon>
        <taxon>Streptococcus</taxon>
        <taxon>Streptococcus mitis group</taxon>
    </lineage>
</organism>
<evidence type="ECO:0000259" key="3">
    <source>
        <dbReference type="PROSITE" id="PS50911"/>
    </source>
</evidence>
<dbReference type="Pfam" id="PF01473">
    <property type="entry name" value="Choline_bind_1"/>
    <property type="match status" value="2"/>
</dbReference>
<accession>A0A6I1TVE7</accession>